<protein>
    <recommendedName>
        <fullName evidence="2 5">Alpha-galactosidase</fullName>
        <ecNumber evidence="2 5">3.2.1.22</ecNumber>
    </recommendedName>
</protein>
<keyword evidence="3 5" id="KW-0378">Hydrolase</keyword>
<dbReference type="SUPFAM" id="SSF51445">
    <property type="entry name" value="(Trans)glycosidases"/>
    <property type="match status" value="1"/>
</dbReference>
<dbReference type="PRINTS" id="PR00743">
    <property type="entry name" value="GLHYDRLASE36"/>
</dbReference>
<evidence type="ECO:0000313" key="11">
    <source>
        <dbReference type="Proteomes" id="UP000014113"/>
    </source>
</evidence>
<name>S0KGA9_9ENTE</name>
<dbReference type="InterPro" id="IPR013785">
    <property type="entry name" value="Aldolase_TIM"/>
</dbReference>
<feature type="domain" description="Glycosyl hydrolase family 36 C-terminal" evidence="8">
    <location>
        <begin position="650"/>
        <end position="741"/>
    </location>
</feature>
<evidence type="ECO:0000256" key="3">
    <source>
        <dbReference type="ARBA" id="ARBA00022801"/>
    </source>
</evidence>
<dbReference type="InterPro" id="IPR002252">
    <property type="entry name" value="Glyco_hydro_36"/>
</dbReference>
<dbReference type="RefSeq" id="WP_016184161.1">
    <property type="nucleotide sequence ID" value="NZ_JXKI01000010.1"/>
</dbReference>
<evidence type="ECO:0000256" key="7">
    <source>
        <dbReference type="PIRSR" id="PIRSR005536-2"/>
    </source>
</evidence>
<dbReference type="Gene3D" id="2.70.98.60">
    <property type="entry name" value="alpha-galactosidase from lactobacil brevis"/>
    <property type="match status" value="1"/>
</dbReference>
<dbReference type="InterPro" id="IPR050985">
    <property type="entry name" value="Alpha-glycosidase_related"/>
</dbReference>
<dbReference type="PANTHER" id="PTHR43053">
    <property type="entry name" value="GLYCOSIDASE FAMILY 31"/>
    <property type="match status" value="1"/>
</dbReference>
<dbReference type="GO" id="GO:0016052">
    <property type="term" value="P:carbohydrate catabolic process"/>
    <property type="evidence" value="ECO:0007669"/>
    <property type="project" value="InterPro"/>
</dbReference>
<feature type="domain" description="Glycosyl hydrolase family 36 N-terminal" evidence="9">
    <location>
        <begin position="29"/>
        <end position="286"/>
    </location>
</feature>
<dbReference type="STRING" id="1121865.OMW_02055"/>
<comment type="catalytic activity">
    <reaction evidence="1 5">
        <text>Hydrolysis of terminal, non-reducing alpha-D-galactose residues in alpha-D-galactosides, including galactose oligosaccharides, galactomannans and galactolipids.</text>
        <dbReference type="EC" id="3.2.1.22"/>
    </reaction>
</comment>
<comment type="similarity">
    <text evidence="5">Belongs to the glycosyl hydrolase.</text>
</comment>
<dbReference type="Proteomes" id="UP000014113">
    <property type="component" value="Unassembled WGS sequence"/>
</dbReference>
<feature type="binding site" evidence="7">
    <location>
        <begin position="367"/>
        <end position="368"/>
    </location>
    <ligand>
        <name>substrate</name>
    </ligand>
</feature>
<dbReference type="OrthoDB" id="9758822at2"/>
<gene>
    <name evidence="10" type="ORF">I568_02240</name>
</gene>
<evidence type="ECO:0000313" key="10">
    <source>
        <dbReference type="EMBL" id="EOW79889.1"/>
    </source>
</evidence>
<dbReference type="GO" id="GO:0004557">
    <property type="term" value="F:alpha-galactosidase activity"/>
    <property type="evidence" value="ECO:0007669"/>
    <property type="project" value="UniProtKB-UniRule"/>
</dbReference>
<dbReference type="Pfam" id="PF16875">
    <property type="entry name" value="Glyco_hydro_36N"/>
    <property type="match status" value="1"/>
</dbReference>
<dbReference type="EC" id="3.2.1.22" evidence="2 5"/>
<evidence type="ECO:0000256" key="6">
    <source>
        <dbReference type="PIRSR" id="PIRSR005536-1"/>
    </source>
</evidence>
<reference evidence="10 11" key="1">
    <citation type="submission" date="2013-03" db="EMBL/GenBank/DDBJ databases">
        <title>The Genome Sequence of Enterococcus columbae ATCC_51263 (PacBio/Illumina hybrid assembly).</title>
        <authorList>
            <consortium name="The Broad Institute Genomics Platform"/>
            <consortium name="The Broad Institute Genome Sequencing Center for Infectious Disease"/>
            <person name="Earl A."/>
            <person name="Russ C."/>
            <person name="Gilmore M."/>
            <person name="Surin D."/>
            <person name="Walker B."/>
            <person name="Young S."/>
            <person name="Zeng Q."/>
            <person name="Gargeya S."/>
            <person name="Fitzgerald M."/>
            <person name="Haas B."/>
            <person name="Abouelleil A."/>
            <person name="Allen A.W."/>
            <person name="Alvarado L."/>
            <person name="Arachchi H.M."/>
            <person name="Berlin A.M."/>
            <person name="Chapman S.B."/>
            <person name="Gainer-Dewar J."/>
            <person name="Goldberg J."/>
            <person name="Griggs A."/>
            <person name="Gujja S."/>
            <person name="Hansen M."/>
            <person name="Howarth C."/>
            <person name="Imamovic A."/>
            <person name="Ireland A."/>
            <person name="Larimer J."/>
            <person name="McCowan C."/>
            <person name="Murphy C."/>
            <person name="Pearson M."/>
            <person name="Poon T.W."/>
            <person name="Priest M."/>
            <person name="Roberts A."/>
            <person name="Saif S."/>
            <person name="Shea T."/>
            <person name="Sisk P."/>
            <person name="Sykes S."/>
            <person name="Wortman J."/>
            <person name="Nusbaum C."/>
            <person name="Birren B."/>
        </authorList>
    </citation>
    <scope>NUCLEOTIDE SEQUENCE [LARGE SCALE GENOMIC DNA]</scope>
    <source>
        <strain evidence="10 11">ATCC 51263</strain>
    </source>
</reference>
<dbReference type="Gene3D" id="3.20.20.70">
    <property type="entry name" value="Aldolase class I"/>
    <property type="match status" value="1"/>
</dbReference>
<feature type="binding site" evidence="7">
    <location>
        <position position="549"/>
    </location>
    <ligand>
        <name>substrate</name>
    </ligand>
</feature>
<feature type="active site" description="Proton donor" evidence="6">
    <location>
        <position position="549"/>
    </location>
</feature>
<sequence>MGVYIEENKQLFHLYNEQVSYIFKVLANGQLGQLYFGKRLPLKADYDYLLENFYRPVSAYVFEDEYNFSLEHLRQEYPAYGTTDFRLPAFEILQENGSRVSQFIYEGYEAYQGKRILSGLPATYVEEDAEADSLDIHLFDAVTKIRLTLNYTIFNDYPVITRNAKFENIGKQHCQLTKAMSLSLDLPDANYEWLQFSGAWSRERHLKKRRLEQGIQSVGSTRGASSHMHNPFVILKRPEATEFSGEALGFSFVYSGNFIAQAEVDTYDVTRFTMGIHPQQFSWFLAPGTQFQTPEVVLTYTDQGLNHLSQVYHQLYRKRLARGYWRDKNRPILLNNWEATYFDFDEDKLLQIAKNAKKAGVELFVLDDGWFSTRCGETSGLGDWWANYERLPNGIQGLSKKIENLGLKFGLWVELEMVNKDSELYRRHPDWIIHTPDRSTSHGRKQYVLDFSRPEVVEMIYQQIAKILQESQVSYIKWDMNRNITECFSVAYPPEQQGEVFHRYILGLYRLYERLHQAFPKILFESCASGGGRFDPGMLYYAPQAWTSDNTDAVERLKIQYGTSYAYPLSSMGAHISITPNHQVNRLTSLKFRGDVAYFGVFGYELDLACLSDNELAQVKAQIQFVKKYRHLFQTGTFYRLQNPFTHNTCAWMVVSEDQKQAIVGEYRVLNEVNAPYKRVYLQGLHPQWTYQVVEEAGKHLGKFSGSELQQVGLITSDAASGQAIGQQVLPTDFWSNVYLLQAEE</sequence>
<evidence type="ECO:0000259" key="8">
    <source>
        <dbReference type="Pfam" id="PF16874"/>
    </source>
</evidence>
<dbReference type="Gene3D" id="2.60.40.1180">
    <property type="entry name" value="Golgi alpha-mannosidase II"/>
    <property type="match status" value="1"/>
</dbReference>
<dbReference type="EMBL" id="ASWJ01000011">
    <property type="protein sequence ID" value="EOW79889.1"/>
    <property type="molecule type" value="Genomic_DNA"/>
</dbReference>
<dbReference type="InterPro" id="IPR031704">
    <property type="entry name" value="Glyco_hydro_36_N"/>
</dbReference>
<dbReference type="Pfam" id="PF02065">
    <property type="entry name" value="Melibiase"/>
    <property type="match status" value="1"/>
</dbReference>
<dbReference type="InterPro" id="IPR013780">
    <property type="entry name" value="Glyco_hydro_b"/>
</dbReference>
<organism evidence="10 11">
    <name type="scientific">Enterococcus columbae DSM 7374 = ATCC 51263</name>
    <dbReference type="NCBI Taxonomy" id="1121865"/>
    <lineage>
        <taxon>Bacteria</taxon>
        <taxon>Bacillati</taxon>
        <taxon>Bacillota</taxon>
        <taxon>Bacilli</taxon>
        <taxon>Lactobacillales</taxon>
        <taxon>Enterococcaceae</taxon>
        <taxon>Enterococcus</taxon>
    </lineage>
</organism>
<dbReference type="PIRSF" id="PIRSF005536">
    <property type="entry name" value="Agal"/>
    <property type="match status" value="1"/>
</dbReference>
<evidence type="ECO:0000256" key="1">
    <source>
        <dbReference type="ARBA" id="ARBA00001255"/>
    </source>
</evidence>
<keyword evidence="11" id="KW-1185">Reference proteome</keyword>
<keyword evidence="4 5" id="KW-0326">Glycosidase</keyword>
<dbReference type="InterPro" id="IPR031705">
    <property type="entry name" value="Glyco_hydro_36_C"/>
</dbReference>
<evidence type="ECO:0000256" key="5">
    <source>
        <dbReference type="PIRNR" id="PIRNR005536"/>
    </source>
</evidence>
<dbReference type="PATRIC" id="fig|1121865.3.peg.2004"/>
<feature type="binding site" evidence="7">
    <location>
        <position position="527"/>
    </location>
    <ligand>
        <name>substrate</name>
    </ligand>
</feature>
<feature type="binding site" evidence="7">
    <location>
        <begin position="477"/>
        <end position="481"/>
    </location>
    <ligand>
        <name>substrate</name>
    </ligand>
</feature>
<dbReference type="CDD" id="cd14791">
    <property type="entry name" value="GH36"/>
    <property type="match status" value="1"/>
</dbReference>
<feature type="binding site" evidence="7">
    <location>
        <position position="444"/>
    </location>
    <ligand>
        <name>substrate</name>
    </ligand>
</feature>
<dbReference type="Pfam" id="PF16874">
    <property type="entry name" value="Glyco_hydro_36C"/>
    <property type="match status" value="1"/>
</dbReference>
<dbReference type="AlphaFoldDB" id="S0KGA9"/>
<feature type="active site" description="Nucleophile" evidence="6">
    <location>
        <position position="479"/>
    </location>
</feature>
<evidence type="ECO:0000256" key="2">
    <source>
        <dbReference type="ARBA" id="ARBA00012755"/>
    </source>
</evidence>
<dbReference type="InterPro" id="IPR038417">
    <property type="entry name" value="Alpga-gal_N_sf"/>
</dbReference>
<proteinExistence type="inferred from homology"/>
<evidence type="ECO:0000256" key="4">
    <source>
        <dbReference type="ARBA" id="ARBA00023295"/>
    </source>
</evidence>
<dbReference type="eggNOG" id="COG3345">
    <property type="taxonomic scope" value="Bacteria"/>
</dbReference>
<dbReference type="FunFam" id="3.20.20.70:FF:000118">
    <property type="entry name" value="Alpha-galactosidase"/>
    <property type="match status" value="1"/>
</dbReference>
<dbReference type="InterPro" id="IPR017853">
    <property type="entry name" value="GH"/>
</dbReference>
<dbReference type="PANTHER" id="PTHR43053:SF3">
    <property type="entry name" value="ALPHA-GALACTOSIDASE C-RELATED"/>
    <property type="match status" value="1"/>
</dbReference>
<accession>S0KGA9</accession>
<comment type="caution">
    <text evidence="10">The sequence shown here is derived from an EMBL/GenBank/DDBJ whole genome shotgun (WGS) entry which is preliminary data.</text>
</comment>
<evidence type="ECO:0000259" key="9">
    <source>
        <dbReference type="Pfam" id="PF16875"/>
    </source>
</evidence>
<feature type="binding site" evidence="7">
    <location>
        <position position="200"/>
    </location>
    <ligand>
        <name>substrate</name>
    </ligand>
</feature>